<feature type="transmembrane region" description="Helical" evidence="1">
    <location>
        <begin position="20"/>
        <end position="41"/>
    </location>
</feature>
<keyword evidence="1" id="KW-1133">Transmembrane helix</keyword>
<dbReference type="AlphaFoldDB" id="A0A644YJD3"/>
<name>A0A644YJD3_9ZZZZ</name>
<reference evidence="2" key="1">
    <citation type="submission" date="2019-08" db="EMBL/GenBank/DDBJ databases">
        <authorList>
            <person name="Kucharzyk K."/>
            <person name="Murdoch R.W."/>
            <person name="Higgins S."/>
            <person name="Loffler F."/>
        </authorList>
    </citation>
    <scope>NUCLEOTIDE SEQUENCE</scope>
</reference>
<organism evidence="2">
    <name type="scientific">bioreactor metagenome</name>
    <dbReference type="NCBI Taxonomy" id="1076179"/>
    <lineage>
        <taxon>unclassified sequences</taxon>
        <taxon>metagenomes</taxon>
        <taxon>ecological metagenomes</taxon>
    </lineage>
</organism>
<dbReference type="InterPro" id="IPR045765">
    <property type="entry name" value="DUF6133"/>
</dbReference>
<protein>
    <submittedName>
        <fullName evidence="2">Uncharacterized protein</fullName>
    </submittedName>
</protein>
<evidence type="ECO:0000256" key="1">
    <source>
        <dbReference type="SAM" id="Phobius"/>
    </source>
</evidence>
<comment type="caution">
    <text evidence="2">The sequence shown here is derived from an EMBL/GenBank/DDBJ whole genome shotgun (WGS) entry which is preliminary data.</text>
</comment>
<accession>A0A644YJD3</accession>
<proteinExistence type="predicted"/>
<evidence type="ECO:0000313" key="2">
    <source>
        <dbReference type="EMBL" id="MPM26603.1"/>
    </source>
</evidence>
<gene>
    <name evidence="2" type="ORF">SDC9_73107</name>
</gene>
<sequence length="67" mass="7293">MQKIKNTIRRFAADRKAEGFLDVAMKILIVVVIGAAVLLILRTSVPTLFQGLIDKIAGTLTGIDILK</sequence>
<dbReference type="Pfam" id="PF19629">
    <property type="entry name" value="DUF6133"/>
    <property type="match status" value="1"/>
</dbReference>
<keyword evidence="1" id="KW-0472">Membrane</keyword>
<keyword evidence="1" id="KW-0812">Transmembrane</keyword>
<dbReference type="EMBL" id="VSSQ01004777">
    <property type="protein sequence ID" value="MPM26603.1"/>
    <property type="molecule type" value="Genomic_DNA"/>
</dbReference>